<evidence type="ECO:0000313" key="1">
    <source>
        <dbReference type="EMBL" id="CAF5098341.1"/>
    </source>
</evidence>
<feature type="non-terminal residue" evidence="1">
    <location>
        <position position="53"/>
    </location>
</feature>
<dbReference type="Proteomes" id="UP000663848">
    <property type="component" value="Unassembled WGS sequence"/>
</dbReference>
<evidence type="ECO:0000313" key="2">
    <source>
        <dbReference type="Proteomes" id="UP000663848"/>
    </source>
</evidence>
<reference evidence="1" key="1">
    <citation type="submission" date="2021-02" db="EMBL/GenBank/DDBJ databases">
        <authorList>
            <person name="Nowell W R."/>
        </authorList>
    </citation>
    <scope>NUCLEOTIDE SEQUENCE</scope>
</reference>
<sequence length="53" mass="5839">MINRNDYFMGPIVAHRHPSARHFVGKLNNDDIASRNSALVNSNTAAKPSSTMI</sequence>
<accession>A0A822ECW1</accession>
<dbReference type="EMBL" id="CAJOBR010070591">
    <property type="protein sequence ID" value="CAF5098341.1"/>
    <property type="molecule type" value="Genomic_DNA"/>
</dbReference>
<organism evidence="1 2">
    <name type="scientific">Rotaria socialis</name>
    <dbReference type="NCBI Taxonomy" id="392032"/>
    <lineage>
        <taxon>Eukaryota</taxon>
        <taxon>Metazoa</taxon>
        <taxon>Spiralia</taxon>
        <taxon>Gnathifera</taxon>
        <taxon>Rotifera</taxon>
        <taxon>Eurotatoria</taxon>
        <taxon>Bdelloidea</taxon>
        <taxon>Philodinida</taxon>
        <taxon>Philodinidae</taxon>
        <taxon>Rotaria</taxon>
    </lineage>
</organism>
<dbReference type="AlphaFoldDB" id="A0A822ECW1"/>
<name>A0A822ECW1_9BILA</name>
<gene>
    <name evidence="1" type="ORF">QYT958_LOCUS44701</name>
</gene>
<comment type="caution">
    <text evidence="1">The sequence shown here is derived from an EMBL/GenBank/DDBJ whole genome shotgun (WGS) entry which is preliminary data.</text>
</comment>
<protein>
    <submittedName>
        <fullName evidence="1">Uncharacterized protein</fullName>
    </submittedName>
</protein>
<proteinExistence type="predicted"/>